<dbReference type="eggNOG" id="COG3631">
    <property type="taxonomic scope" value="Bacteria"/>
</dbReference>
<dbReference type="OrthoDB" id="336094at2"/>
<dbReference type="InterPro" id="IPR032710">
    <property type="entry name" value="NTF2-like_dom_sf"/>
</dbReference>
<dbReference type="AlphaFoldDB" id="I3C0L3"/>
<dbReference type="Gene3D" id="3.10.450.50">
    <property type="match status" value="1"/>
</dbReference>
<keyword evidence="3" id="KW-1185">Reference proteome</keyword>
<protein>
    <recommendedName>
        <fullName evidence="1">SnoaL-like domain-containing protein</fullName>
    </recommendedName>
</protein>
<evidence type="ECO:0000259" key="1">
    <source>
        <dbReference type="Pfam" id="PF20409"/>
    </source>
</evidence>
<dbReference type="STRING" id="926559.JoomaDRAFT_0095"/>
<dbReference type="InterPro" id="IPR046860">
    <property type="entry name" value="SnoaL_5"/>
</dbReference>
<name>I3C0L3_9FLAO</name>
<evidence type="ECO:0000313" key="2">
    <source>
        <dbReference type="EMBL" id="EIJ37156.1"/>
    </source>
</evidence>
<evidence type="ECO:0000313" key="3">
    <source>
        <dbReference type="Proteomes" id="UP000004690"/>
    </source>
</evidence>
<sequence>MNTKQIAKRFVSLFRQGRHIEIYHELYDMHAISKEIENPVAAITEGKHIIINEFLENQENIVEIHHNSVSEPLIADNYFVLKMTSDITFADIGRREMEELCLYKIENGKITEAQFFYSPIEATPFLFDLYKSKKSLEEELFV</sequence>
<proteinExistence type="predicted"/>
<organism evidence="2 3">
    <name type="scientific">Galbibacter orientalis DSM 19592</name>
    <dbReference type="NCBI Taxonomy" id="926559"/>
    <lineage>
        <taxon>Bacteria</taxon>
        <taxon>Pseudomonadati</taxon>
        <taxon>Bacteroidota</taxon>
        <taxon>Flavobacteriia</taxon>
        <taxon>Flavobacteriales</taxon>
        <taxon>Flavobacteriaceae</taxon>
        <taxon>Galbibacter</taxon>
    </lineage>
</organism>
<dbReference type="SUPFAM" id="SSF54427">
    <property type="entry name" value="NTF2-like"/>
    <property type="match status" value="1"/>
</dbReference>
<gene>
    <name evidence="2" type="ORF">JoomaDRAFT_0095</name>
</gene>
<reference evidence="2 3" key="1">
    <citation type="submission" date="2012-02" db="EMBL/GenBank/DDBJ databases">
        <title>Improved High-Quality Draft genome of Joostella marina DSM 19592.</title>
        <authorList>
            <consortium name="US DOE Joint Genome Institute (JGI-PGF)"/>
            <person name="Lucas S."/>
            <person name="Copeland A."/>
            <person name="Lapidus A."/>
            <person name="Bruce D."/>
            <person name="Goodwin L."/>
            <person name="Pitluck S."/>
            <person name="Peters L."/>
            <person name="Chertkov O."/>
            <person name="Ovchinnikova G."/>
            <person name="Kyrpides N."/>
            <person name="Mavromatis K."/>
            <person name="Detter J.C."/>
            <person name="Han C."/>
            <person name="Land M."/>
            <person name="Hauser L."/>
            <person name="Markowitz V."/>
            <person name="Cheng J.-F."/>
            <person name="Hugenholtz P."/>
            <person name="Woyke T."/>
            <person name="Wu D."/>
            <person name="Tindall B."/>
            <person name="Brambilla E."/>
            <person name="Klenk H.-P."/>
            <person name="Eisen J.A."/>
        </authorList>
    </citation>
    <scope>NUCLEOTIDE SEQUENCE [LARGE SCALE GENOMIC DNA]</scope>
    <source>
        <strain evidence="2 3">DSM 19592</strain>
    </source>
</reference>
<accession>I3C0L3</accession>
<dbReference type="RefSeq" id="WP_008615840.1">
    <property type="nucleotide sequence ID" value="NZ_JH651380.1"/>
</dbReference>
<dbReference type="Proteomes" id="UP000004690">
    <property type="component" value="Unassembled WGS sequence"/>
</dbReference>
<dbReference type="Pfam" id="PF20409">
    <property type="entry name" value="SnoaL_5"/>
    <property type="match status" value="1"/>
</dbReference>
<feature type="domain" description="SnoaL-like" evidence="1">
    <location>
        <begin position="1"/>
        <end position="117"/>
    </location>
</feature>
<dbReference type="HOGENOM" id="CLU_151236_0_0_10"/>
<dbReference type="EMBL" id="JH651380">
    <property type="protein sequence ID" value="EIJ37156.1"/>
    <property type="molecule type" value="Genomic_DNA"/>
</dbReference>